<keyword evidence="2" id="KW-1185">Reference proteome</keyword>
<sequence>MEKSKLDQEEIPSEGSGASTTFESFNKGKIKEKMVEKEEFVKPIKEVVQLDLKLSNDAFGVGFSNHEELNLFNSSSKAVSSSFASESRNIKKVTPQDHKKKSDSKVFTCSFCKREFSTSQALGGHQNAHKQERALIKGRDHAGIIDQMDASSYPYYPYSNYSPISRFNSFNRALGVSPESLIRKPPLFPWSSSSSSSSSYNSYPFGLEKWSSPFTFNLLQESYDNMKMNSSINQEPNDDSDSKFPCGGGGGLLSDPHEASDLDLELKL</sequence>
<evidence type="ECO:0000313" key="1">
    <source>
        <dbReference type="EMBL" id="KAI5681767.1"/>
    </source>
</evidence>
<reference evidence="2" key="1">
    <citation type="journal article" date="2023" name="Nat. Plants">
        <title>Single-cell RNA sequencing provides a high-resolution roadmap for understanding the multicellular compartmentation of specialized metabolism.</title>
        <authorList>
            <person name="Sun S."/>
            <person name="Shen X."/>
            <person name="Li Y."/>
            <person name="Li Y."/>
            <person name="Wang S."/>
            <person name="Li R."/>
            <person name="Zhang H."/>
            <person name="Shen G."/>
            <person name="Guo B."/>
            <person name="Wei J."/>
            <person name="Xu J."/>
            <person name="St-Pierre B."/>
            <person name="Chen S."/>
            <person name="Sun C."/>
        </authorList>
    </citation>
    <scope>NUCLEOTIDE SEQUENCE [LARGE SCALE GENOMIC DNA]</scope>
</reference>
<organism evidence="1 2">
    <name type="scientific">Catharanthus roseus</name>
    <name type="common">Madagascar periwinkle</name>
    <name type="synonym">Vinca rosea</name>
    <dbReference type="NCBI Taxonomy" id="4058"/>
    <lineage>
        <taxon>Eukaryota</taxon>
        <taxon>Viridiplantae</taxon>
        <taxon>Streptophyta</taxon>
        <taxon>Embryophyta</taxon>
        <taxon>Tracheophyta</taxon>
        <taxon>Spermatophyta</taxon>
        <taxon>Magnoliopsida</taxon>
        <taxon>eudicotyledons</taxon>
        <taxon>Gunneridae</taxon>
        <taxon>Pentapetalae</taxon>
        <taxon>asterids</taxon>
        <taxon>lamiids</taxon>
        <taxon>Gentianales</taxon>
        <taxon>Apocynaceae</taxon>
        <taxon>Rauvolfioideae</taxon>
        <taxon>Vinceae</taxon>
        <taxon>Catharanthinae</taxon>
        <taxon>Catharanthus</taxon>
    </lineage>
</organism>
<name>A0ACC0CA57_CATRO</name>
<dbReference type="EMBL" id="CM044701">
    <property type="protein sequence ID" value="KAI5681767.1"/>
    <property type="molecule type" value="Genomic_DNA"/>
</dbReference>
<comment type="caution">
    <text evidence="1">The sequence shown here is derived from an EMBL/GenBank/DDBJ whole genome shotgun (WGS) entry which is preliminary data.</text>
</comment>
<protein>
    <submittedName>
        <fullName evidence="1">Uncharacterized protein</fullName>
    </submittedName>
</protein>
<dbReference type="Proteomes" id="UP001060085">
    <property type="component" value="Linkage Group LG01"/>
</dbReference>
<accession>A0ACC0CA57</accession>
<proteinExistence type="predicted"/>
<gene>
    <name evidence="1" type="ORF">M9H77_02995</name>
</gene>
<evidence type="ECO:0000313" key="2">
    <source>
        <dbReference type="Proteomes" id="UP001060085"/>
    </source>
</evidence>